<sequence>MEQLALALWASVCGYQDIKRLRVSNWLILGGFLISFVYLYVKESSLTGATVNMAMTALFIGVCLSLPGYLLGRLGAADVKYLAALGLASDPLTVLYSLAFGCLLCIALFILVKLFKRSVEKSAMNEEVRLRRAPSKNKSFPFIFAMSAGLLAHLIISKII</sequence>
<dbReference type="EMBL" id="CP136986">
    <property type="protein sequence ID" value="WOS76576.1"/>
    <property type="molecule type" value="Genomic_DNA"/>
</dbReference>
<feature type="domain" description="Prepilin type IV endopeptidase peptidase" evidence="2">
    <location>
        <begin position="5"/>
        <end position="110"/>
    </location>
</feature>
<dbReference type="Gene3D" id="1.20.120.1220">
    <property type="match status" value="1"/>
</dbReference>
<protein>
    <submittedName>
        <fullName evidence="4">Type 4b pilus Flp prepilin peptidase</fullName>
    </submittedName>
    <submittedName>
        <fullName evidence="3">Type IV leader peptidase family protein</fullName>
    </submittedName>
</protein>
<reference evidence="6" key="1">
    <citation type="submission" date="2015-06" db="EMBL/GenBank/DDBJ databases">
        <authorList>
            <person name="Radhakrishnan Rajesh"/>
            <person name="Underwood Anthony"/>
            <person name="Al-Shahib Ali"/>
        </authorList>
    </citation>
    <scope>NUCLEOTIDE SEQUENCE [LARGE SCALE GENOMIC DNA]</scope>
    <source>
        <strain evidence="6">P19_London_7_VIM_2_05_10</strain>
    </source>
</reference>
<evidence type="ECO:0000313" key="6">
    <source>
        <dbReference type="Proteomes" id="UP000045039"/>
    </source>
</evidence>
<reference evidence="4 7" key="3">
    <citation type="submission" date="2019-11" db="EMBL/GenBank/DDBJ databases">
        <title>Genomes of ocular Pseudomonas aeruginosa isolates.</title>
        <authorList>
            <person name="Khan M."/>
            <person name="Rice S.A."/>
            <person name="Willcox M.D.P."/>
            <person name="Stapleton F."/>
        </authorList>
    </citation>
    <scope>NUCLEOTIDE SEQUENCE [LARGE SCALE GENOMIC DNA]</scope>
    <source>
        <strain evidence="4 7">PA221</strain>
    </source>
</reference>
<dbReference type="GO" id="GO:0004190">
    <property type="term" value="F:aspartic-type endopeptidase activity"/>
    <property type="evidence" value="ECO:0007669"/>
    <property type="project" value="InterPro"/>
</dbReference>
<dbReference type="Proteomes" id="UP000433532">
    <property type="component" value="Unassembled WGS sequence"/>
</dbReference>
<dbReference type="GO" id="GO:0016020">
    <property type="term" value="C:membrane"/>
    <property type="evidence" value="ECO:0007669"/>
    <property type="project" value="InterPro"/>
</dbReference>
<reference evidence="5" key="4">
    <citation type="submission" date="2023-06" db="EMBL/GenBank/DDBJ databases">
        <authorList>
            <consortium name="Clinical and Environmental Microbiology Branch: Whole genome sequencing antimicrobial resistance pathogens in the healthcare setting"/>
        </authorList>
    </citation>
    <scope>NUCLEOTIDE SEQUENCE</scope>
    <source>
        <strain evidence="5">2021CK-01020</strain>
    </source>
</reference>
<feature type="transmembrane region" description="Helical" evidence="1">
    <location>
        <begin position="24"/>
        <end position="41"/>
    </location>
</feature>
<evidence type="ECO:0000259" key="2">
    <source>
        <dbReference type="Pfam" id="PF01478"/>
    </source>
</evidence>
<evidence type="ECO:0000313" key="7">
    <source>
        <dbReference type="Proteomes" id="UP000433532"/>
    </source>
</evidence>
<dbReference type="AlphaFoldDB" id="A0A0C7CR64"/>
<dbReference type="Proteomes" id="UP001297540">
    <property type="component" value="Chromosome"/>
</dbReference>
<accession>A0A1S1C5P6</accession>
<feature type="transmembrane region" description="Helical" evidence="1">
    <location>
        <begin position="53"/>
        <end position="72"/>
    </location>
</feature>
<evidence type="ECO:0000313" key="4">
    <source>
        <dbReference type="EMBL" id="MUI38984.1"/>
    </source>
</evidence>
<dbReference type="InterPro" id="IPR000045">
    <property type="entry name" value="Prepilin_IV_endopep_pep"/>
</dbReference>
<evidence type="ECO:0000313" key="5">
    <source>
        <dbReference type="EMBL" id="WOS76576.1"/>
    </source>
</evidence>
<feature type="transmembrane region" description="Helical" evidence="1">
    <location>
        <begin position="92"/>
        <end position="115"/>
    </location>
</feature>
<reference evidence="5" key="5">
    <citation type="submission" date="2023-10" db="EMBL/GenBank/DDBJ databases">
        <title>Pathogen: clinical or host-associated sample.</title>
        <authorList>
            <person name="Hergert J."/>
            <person name="Casey R."/>
            <person name="Wagner J."/>
            <person name="Young E.L."/>
            <person name="Oakeson K.F."/>
        </authorList>
    </citation>
    <scope>NUCLEOTIDE SEQUENCE</scope>
    <source>
        <strain evidence="5">2021CK-01020</strain>
    </source>
</reference>
<keyword evidence="1" id="KW-1133">Transmembrane helix</keyword>
<gene>
    <name evidence="4" type="primary">fppA</name>
    <name evidence="4" type="ORF">GNQ48_28680</name>
    <name evidence="5" type="ORF">L4V69_29425</name>
    <name evidence="3" type="ORF">PAERUG_P19_London_7_VIM_2_05_10_05774</name>
</gene>
<evidence type="ECO:0000313" key="3">
    <source>
        <dbReference type="EMBL" id="CRP85403.1"/>
    </source>
</evidence>
<reference evidence="3" key="2">
    <citation type="submission" date="2015-06" db="EMBL/GenBank/DDBJ databases">
        <authorList>
            <person name="Radhakrishnan R."/>
            <person name="Underwood A."/>
            <person name="Al-Shahib A."/>
        </authorList>
    </citation>
    <scope>NUCLEOTIDE SEQUENCE</scope>
    <source>
        <strain evidence="3">P19_London_7_VIM_2_05_10</strain>
    </source>
</reference>
<dbReference type="RefSeq" id="WP_003110115.1">
    <property type="nucleotide sequence ID" value="NZ_AP014622.1"/>
</dbReference>
<dbReference type="EMBL" id="CVVU01000247">
    <property type="protein sequence ID" value="CRP85403.1"/>
    <property type="molecule type" value="Genomic_DNA"/>
</dbReference>
<accession>A0A0C7CR64</accession>
<feature type="transmembrane region" description="Helical" evidence="1">
    <location>
        <begin position="139"/>
        <end position="156"/>
    </location>
</feature>
<dbReference type="EMBL" id="WOAD01000039">
    <property type="protein sequence ID" value="MUI38984.1"/>
    <property type="molecule type" value="Genomic_DNA"/>
</dbReference>
<organism evidence="4 7">
    <name type="scientific">Pseudomonas aeruginosa</name>
    <dbReference type="NCBI Taxonomy" id="287"/>
    <lineage>
        <taxon>Bacteria</taxon>
        <taxon>Pseudomonadati</taxon>
        <taxon>Pseudomonadota</taxon>
        <taxon>Gammaproteobacteria</taxon>
        <taxon>Pseudomonadales</taxon>
        <taxon>Pseudomonadaceae</taxon>
        <taxon>Pseudomonas</taxon>
    </lineage>
</organism>
<name>A0A0C7CR64_PSEAI</name>
<keyword evidence="1" id="KW-0472">Membrane</keyword>
<dbReference type="OMA" id="WLALCTE"/>
<dbReference type="Pfam" id="PF01478">
    <property type="entry name" value="Peptidase_A24"/>
    <property type="match status" value="1"/>
</dbReference>
<keyword evidence="1" id="KW-0812">Transmembrane</keyword>
<proteinExistence type="predicted"/>
<evidence type="ECO:0000256" key="1">
    <source>
        <dbReference type="SAM" id="Phobius"/>
    </source>
</evidence>
<dbReference type="Proteomes" id="UP000045039">
    <property type="component" value="Unassembled WGS sequence"/>
</dbReference>